<evidence type="ECO:0000259" key="12">
    <source>
        <dbReference type="SMART" id="SM01016"/>
    </source>
</evidence>
<dbReference type="EMBL" id="JBELQB010000002">
    <property type="protein sequence ID" value="MFL9836460.1"/>
    <property type="molecule type" value="Genomic_DNA"/>
</dbReference>
<keyword evidence="5 9" id="KW-0067">ATP-binding</keyword>
<dbReference type="PRINTS" id="PR01038">
    <property type="entry name" value="TRNASYNTHARG"/>
</dbReference>
<comment type="subcellular location">
    <subcellularLocation>
        <location evidence="9">Cytoplasm</location>
    </subcellularLocation>
</comment>
<dbReference type="NCBIfam" id="TIGR00456">
    <property type="entry name" value="argS"/>
    <property type="match status" value="1"/>
</dbReference>
<name>A0ABW8YB61_9FLAO</name>
<dbReference type="EC" id="6.1.1.19" evidence="9"/>
<comment type="caution">
    <text evidence="13">The sequence shown here is derived from an EMBL/GenBank/DDBJ whole genome shotgun (WGS) entry which is preliminary data.</text>
</comment>
<dbReference type="Pfam" id="PF00750">
    <property type="entry name" value="tRNA-synt_1d"/>
    <property type="match status" value="1"/>
</dbReference>
<proteinExistence type="inferred from homology"/>
<evidence type="ECO:0000256" key="4">
    <source>
        <dbReference type="ARBA" id="ARBA00022741"/>
    </source>
</evidence>
<dbReference type="InterPro" id="IPR005148">
    <property type="entry name" value="Arg-tRNA-synth_N"/>
</dbReference>
<dbReference type="GO" id="GO:0004814">
    <property type="term" value="F:arginine-tRNA ligase activity"/>
    <property type="evidence" value="ECO:0007669"/>
    <property type="project" value="UniProtKB-EC"/>
</dbReference>
<comment type="similarity">
    <text evidence="1 9 10">Belongs to the class-I aminoacyl-tRNA synthetase family.</text>
</comment>
<dbReference type="SUPFAM" id="SSF47323">
    <property type="entry name" value="Anticodon-binding domain of a subclass of class I aminoacyl-tRNA synthetases"/>
    <property type="match status" value="1"/>
</dbReference>
<comment type="catalytic activity">
    <reaction evidence="8 9">
        <text>tRNA(Arg) + L-arginine + ATP = L-arginyl-tRNA(Arg) + AMP + diphosphate</text>
        <dbReference type="Rhea" id="RHEA:20301"/>
        <dbReference type="Rhea" id="RHEA-COMP:9658"/>
        <dbReference type="Rhea" id="RHEA-COMP:9673"/>
        <dbReference type="ChEBI" id="CHEBI:30616"/>
        <dbReference type="ChEBI" id="CHEBI:32682"/>
        <dbReference type="ChEBI" id="CHEBI:33019"/>
        <dbReference type="ChEBI" id="CHEBI:78442"/>
        <dbReference type="ChEBI" id="CHEBI:78513"/>
        <dbReference type="ChEBI" id="CHEBI:456215"/>
        <dbReference type="EC" id="6.1.1.19"/>
    </reaction>
</comment>
<evidence type="ECO:0000259" key="11">
    <source>
        <dbReference type="SMART" id="SM00836"/>
    </source>
</evidence>
<evidence type="ECO:0000256" key="9">
    <source>
        <dbReference type="HAMAP-Rule" id="MF_00123"/>
    </source>
</evidence>
<dbReference type="InterPro" id="IPR014729">
    <property type="entry name" value="Rossmann-like_a/b/a_fold"/>
</dbReference>
<evidence type="ECO:0000313" key="13">
    <source>
        <dbReference type="EMBL" id="MFL9836460.1"/>
    </source>
</evidence>
<dbReference type="InterPro" id="IPR036695">
    <property type="entry name" value="Arg-tRNA-synth_N_sf"/>
</dbReference>
<keyword evidence="14" id="KW-1185">Reference proteome</keyword>
<dbReference type="SUPFAM" id="SSF52374">
    <property type="entry name" value="Nucleotidylyl transferase"/>
    <property type="match status" value="1"/>
</dbReference>
<dbReference type="PANTHER" id="PTHR11956:SF5">
    <property type="entry name" value="ARGININE--TRNA LIGASE, CYTOPLASMIC"/>
    <property type="match status" value="1"/>
</dbReference>
<sequence>MALSQILTSHIEKAINELFDVTLEKVELQATRREFEGDITMVIFPLLKLVKSNPVELGNKIGQYLADNSEIVERYNVVSGFLNIVIADAYYVNFFNDIKEDENYGLVSPKPGDKAVMVEYSSPNTNKPLHLGHVRNNLLGYSVAEIIKASGKKVYKTQIINDRGIHICKSMLAWQKFGKGQTPESAGLKGDKLVGNFYVEFDKAYKEEINNLIAKGSSEDEAKKNAPLILEAQEMLRKWEAGDKEVVALWKKMNQWVYDGFATTYKNLGVNFDSYYYESNTYLLGKDVVEDGLARGVFFKKEDGSVWIDLTDEGLDEKLVLRSDGTSVYITQDIGTAIQRVKDHPDVGGMVYTVGNEQDYHFKVLFLILKKLGYDWAANLYHLSYGMVDLPSGKMKSREGTVVDADDLMDEMTATAKQISEELGKLEGYSEKEKAELYRTIGMGALKYYILKVDPKKRILFNPEESVDFAGNTGPFIQYTYARIQSLIRKADFDFSAPLSNIDVVLHEKEKAVLKLIAQYPEVIQNAAESHSPALIANYIYELVREYNSFYQTVTILGSEVETEKIFRIQLSKKVGETIKSAFALLGIGVPERM</sequence>
<feature type="short sequence motif" description="'HIGH' region" evidence="9">
    <location>
        <begin position="123"/>
        <end position="133"/>
    </location>
</feature>
<keyword evidence="3 9" id="KW-0436">Ligase</keyword>
<dbReference type="Proteomes" id="UP001629059">
    <property type="component" value="Unassembled WGS sequence"/>
</dbReference>
<protein>
    <recommendedName>
        <fullName evidence="9">Arginine--tRNA ligase</fullName>
        <ecNumber evidence="9">6.1.1.19</ecNumber>
    </recommendedName>
    <alternativeName>
        <fullName evidence="9">Arginyl-tRNA synthetase</fullName>
        <shortName evidence="9">ArgRS</shortName>
    </alternativeName>
</protein>
<dbReference type="Gene3D" id="1.10.730.10">
    <property type="entry name" value="Isoleucyl-tRNA Synthetase, Domain 1"/>
    <property type="match status" value="1"/>
</dbReference>
<dbReference type="Pfam" id="PF05746">
    <property type="entry name" value="DALR_1"/>
    <property type="match status" value="1"/>
</dbReference>
<evidence type="ECO:0000256" key="2">
    <source>
        <dbReference type="ARBA" id="ARBA00022490"/>
    </source>
</evidence>
<feature type="domain" description="Arginyl tRNA synthetase N-terminal" evidence="12">
    <location>
        <begin position="5"/>
        <end position="86"/>
    </location>
</feature>
<dbReference type="SUPFAM" id="SSF55190">
    <property type="entry name" value="Arginyl-tRNA synthetase (ArgRS), N-terminal 'additional' domain"/>
    <property type="match status" value="1"/>
</dbReference>
<evidence type="ECO:0000256" key="1">
    <source>
        <dbReference type="ARBA" id="ARBA00005594"/>
    </source>
</evidence>
<evidence type="ECO:0000256" key="10">
    <source>
        <dbReference type="RuleBase" id="RU363038"/>
    </source>
</evidence>
<evidence type="ECO:0000256" key="8">
    <source>
        <dbReference type="ARBA" id="ARBA00049339"/>
    </source>
</evidence>
<evidence type="ECO:0000256" key="6">
    <source>
        <dbReference type="ARBA" id="ARBA00022917"/>
    </source>
</evidence>
<evidence type="ECO:0000256" key="3">
    <source>
        <dbReference type="ARBA" id="ARBA00022598"/>
    </source>
</evidence>
<dbReference type="InterPro" id="IPR008909">
    <property type="entry name" value="DALR_anticod-bd"/>
</dbReference>
<feature type="domain" description="DALR anticodon binding" evidence="11">
    <location>
        <begin position="477"/>
        <end position="594"/>
    </location>
</feature>
<dbReference type="Gene3D" id="3.40.50.620">
    <property type="entry name" value="HUPs"/>
    <property type="match status" value="1"/>
</dbReference>
<dbReference type="RefSeq" id="WP_408073513.1">
    <property type="nucleotide sequence ID" value="NZ_JBELQB010000002.1"/>
</dbReference>
<evidence type="ECO:0000313" key="14">
    <source>
        <dbReference type="Proteomes" id="UP001629059"/>
    </source>
</evidence>
<dbReference type="SMART" id="SM00836">
    <property type="entry name" value="DALR_1"/>
    <property type="match status" value="1"/>
</dbReference>
<dbReference type="PROSITE" id="PS00178">
    <property type="entry name" value="AA_TRNA_LIGASE_I"/>
    <property type="match status" value="1"/>
</dbReference>
<keyword evidence="4 9" id="KW-0547">Nucleotide-binding</keyword>
<dbReference type="InterPro" id="IPR035684">
    <property type="entry name" value="ArgRS_core"/>
</dbReference>
<dbReference type="PANTHER" id="PTHR11956">
    <property type="entry name" value="ARGINYL-TRNA SYNTHETASE"/>
    <property type="match status" value="1"/>
</dbReference>
<dbReference type="Gene3D" id="3.30.1360.70">
    <property type="entry name" value="Arginyl tRNA synthetase N-terminal domain"/>
    <property type="match status" value="1"/>
</dbReference>
<dbReference type="Pfam" id="PF03485">
    <property type="entry name" value="Arg_tRNA_synt_N"/>
    <property type="match status" value="1"/>
</dbReference>
<dbReference type="SMART" id="SM01016">
    <property type="entry name" value="Arg_tRNA_synt_N"/>
    <property type="match status" value="1"/>
</dbReference>
<dbReference type="InterPro" id="IPR009080">
    <property type="entry name" value="tRNAsynth_Ia_anticodon-bd"/>
</dbReference>
<dbReference type="InterPro" id="IPR001278">
    <property type="entry name" value="Arg-tRNA-ligase"/>
</dbReference>
<keyword evidence="2 9" id="KW-0963">Cytoplasm</keyword>
<keyword evidence="7 9" id="KW-0030">Aminoacyl-tRNA synthetase</keyword>
<gene>
    <name evidence="9 13" type="primary">argS</name>
    <name evidence="13" type="ORF">ABS768_03060</name>
</gene>
<organism evidence="13 14">
    <name type="scientific">Flavobacterium rhizophilum</name>
    <dbReference type="NCBI Taxonomy" id="3163296"/>
    <lineage>
        <taxon>Bacteria</taxon>
        <taxon>Pseudomonadati</taxon>
        <taxon>Bacteroidota</taxon>
        <taxon>Flavobacteriia</taxon>
        <taxon>Flavobacteriales</taxon>
        <taxon>Flavobacteriaceae</taxon>
        <taxon>Flavobacterium</taxon>
    </lineage>
</organism>
<evidence type="ECO:0000256" key="5">
    <source>
        <dbReference type="ARBA" id="ARBA00022840"/>
    </source>
</evidence>
<comment type="subunit">
    <text evidence="9">Monomer.</text>
</comment>
<evidence type="ECO:0000256" key="7">
    <source>
        <dbReference type="ARBA" id="ARBA00023146"/>
    </source>
</evidence>
<dbReference type="HAMAP" id="MF_00123">
    <property type="entry name" value="Arg_tRNA_synth"/>
    <property type="match status" value="1"/>
</dbReference>
<reference evidence="13 14" key="1">
    <citation type="submission" date="2024-06" db="EMBL/GenBank/DDBJ databases">
        <authorList>
            <person name="Kaempfer P."/>
            <person name="Viver T."/>
        </authorList>
    </citation>
    <scope>NUCLEOTIDE SEQUENCE [LARGE SCALE GENOMIC DNA]</scope>
    <source>
        <strain evidence="13 14">ST-75</strain>
    </source>
</reference>
<dbReference type="InterPro" id="IPR001412">
    <property type="entry name" value="aa-tRNA-synth_I_CS"/>
</dbReference>
<accession>A0ABW8YB61</accession>
<keyword evidence="6 9" id="KW-0648">Protein biosynthesis</keyword>